<name>T1CQH3_9ZZZZ</name>
<accession>T1CQH3</accession>
<proteinExistence type="predicted"/>
<reference evidence="2" key="2">
    <citation type="journal article" date="2014" name="ISME J.">
        <title>Microbial stratification in low pH oxic and suboxic macroscopic growths along an acid mine drainage.</title>
        <authorList>
            <person name="Mendez-Garcia C."/>
            <person name="Mesa V."/>
            <person name="Sprenger R.R."/>
            <person name="Richter M."/>
            <person name="Diez M.S."/>
            <person name="Solano J."/>
            <person name="Bargiela R."/>
            <person name="Golyshina O.V."/>
            <person name="Manteca A."/>
            <person name="Ramos J.L."/>
            <person name="Gallego J.R."/>
            <person name="Llorente I."/>
            <person name="Martins Dos Santos V.A."/>
            <person name="Jensen O.N."/>
            <person name="Pelaez A.I."/>
            <person name="Sanchez J."/>
            <person name="Ferrer M."/>
        </authorList>
    </citation>
    <scope>NUCLEOTIDE SEQUENCE</scope>
</reference>
<evidence type="ECO:0000259" key="1">
    <source>
        <dbReference type="Pfam" id="PF00675"/>
    </source>
</evidence>
<dbReference type="SUPFAM" id="SSF63411">
    <property type="entry name" value="LuxS/MPP-like metallohydrolase"/>
    <property type="match status" value="1"/>
</dbReference>
<organism evidence="2">
    <name type="scientific">mine drainage metagenome</name>
    <dbReference type="NCBI Taxonomy" id="410659"/>
    <lineage>
        <taxon>unclassified sequences</taxon>
        <taxon>metagenomes</taxon>
        <taxon>ecological metagenomes</taxon>
    </lineage>
</organism>
<feature type="non-terminal residue" evidence="2">
    <location>
        <position position="69"/>
    </location>
</feature>
<sequence>GGAGEPGRAGFAMAMLDEGTATLDSIAIARRLEQLGAQLGTSAGLDTTTAYLSALQDQLQPSLALLADI</sequence>
<dbReference type="InterPro" id="IPR011765">
    <property type="entry name" value="Pept_M16_N"/>
</dbReference>
<dbReference type="EMBL" id="AUZX01004466">
    <property type="protein sequence ID" value="EQD70754.1"/>
    <property type="molecule type" value="Genomic_DNA"/>
</dbReference>
<gene>
    <name evidence="2" type="ORF">B1A_06142</name>
</gene>
<dbReference type="GO" id="GO:0046872">
    <property type="term" value="F:metal ion binding"/>
    <property type="evidence" value="ECO:0007669"/>
    <property type="project" value="InterPro"/>
</dbReference>
<feature type="non-terminal residue" evidence="2">
    <location>
        <position position="1"/>
    </location>
</feature>
<evidence type="ECO:0000313" key="2">
    <source>
        <dbReference type="EMBL" id="EQD70754.1"/>
    </source>
</evidence>
<comment type="caution">
    <text evidence="2">The sequence shown here is derived from an EMBL/GenBank/DDBJ whole genome shotgun (WGS) entry which is preliminary data.</text>
</comment>
<dbReference type="InterPro" id="IPR011249">
    <property type="entry name" value="Metalloenz_LuxS/M16"/>
</dbReference>
<protein>
    <recommendedName>
        <fullName evidence="1">Peptidase M16 N-terminal domain-containing protein</fullName>
    </recommendedName>
</protein>
<feature type="domain" description="Peptidase M16 N-terminal" evidence="1">
    <location>
        <begin position="6"/>
        <end position="69"/>
    </location>
</feature>
<dbReference type="AlphaFoldDB" id="T1CQH3"/>
<dbReference type="Gene3D" id="3.30.830.10">
    <property type="entry name" value="Metalloenzyme, LuxS/M16 peptidase-like"/>
    <property type="match status" value="1"/>
</dbReference>
<dbReference type="Pfam" id="PF00675">
    <property type="entry name" value="Peptidase_M16"/>
    <property type="match status" value="1"/>
</dbReference>
<reference evidence="2" key="1">
    <citation type="submission" date="2013-08" db="EMBL/GenBank/DDBJ databases">
        <authorList>
            <person name="Mendez C."/>
            <person name="Richter M."/>
            <person name="Ferrer M."/>
            <person name="Sanchez J."/>
        </authorList>
    </citation>
    <scope>NUCLEOTIDE SEQUENCE</scope>
</reference>